<protein>
    <submittedName>
        <fullName evidence="2">Uncharacterized protein</fullName>
    </submittedName>
</protein>
<feature type="non-terminal residue" evidence="2">
    <location>
        <position position="96"/>
    </location>
</feature>
<reference evidence="2" key="1">
    <citation type="submission" date="2014-05" db="EMBL/GenBank/DDBJ databases">
        <title>The transcriptome of the halophilic microalga Tetraselmis sp. GSL018 isolated from the Great Salt Lake, Utah.</title>
        <authorList>
            <person name="Jinkerson R.E."/>
            <person name="D'Adamo S."/>
            <person name="Posewitz M.C."/>
        </authorList>
    </citation>
    <scope>NUCLEOTIDE SEQUENCE</scope>
    <source>
        <strain evidence="2">GSL018</strain>
    </source>
</reference>
<dbReference type="AlphaFoldDB" id="A0A061S4S7"/>
<gene>
    <name evidence="2" type="ORF">TSPGSL018_16521</name>
</gene>
<feature type="non-terminal residue" evidence="2">
    <location>
        <position position="1"/>
    </location>
</feature>
<dbReference type="EMBL" id="GBEZ01007563">
    <property type="protein sequence ID" value="JAC77910.1"/>
    <property type="molecule type" value="Transcribed_RNA"/>
</dbReference>
<feature type="compositionally biased region" description="Basic and acidic residues" evidence="1">
    <location>
        <begin position="79"/>
        <end position="96"/>
    </location>
</feature>
<feature type="region of interest" description="Disordered" evidence="1">
    <location>
        <begin position="57"/>
        <end position="96"/>
    </location>
</feature>
<sequence length="96" mass="10246">AGDEPAGGRARNSSKALLVSVFPRFLAKRVRAYRAGSLADLRAVQGDKGALLFARGRRPRLGSNGKSTSGNVLRGGRGGNREPHELVLIRDRPKSP</sequence>
<evidence type="ECO:0000256" key="1">
    <source>
        <dbReference type="SAM" id="MobiDB-lite"/>
    </source>
</evidence>
<accession>A0A061S4S7</accession>
<evidence type="ECO:0000313" key="2">
    <source>
        <dbReference type="EMBL" id="JAC77910.1"/>
    </source>
</evidence>
<organism evidence="2">
    <name type="scientific">Tetraselmis sp. GSL018</name>
    <dbReference type="NCBI Taxonomy" id="582737"/>
    <lineage>
        <taxon>Eukaryota</taxon>
        <taxon>Viridiplantae</taxon>
        <taxon>Chlorophyta</taxon>
        <taxon>core chlorophytes</taxon>
        <taxon>Chlorodendrophyceae</taxon>
        <taxon>Chlorodendrales</taxon>
        <taxon>Chlorodendraceae</taxon>
        <taxon>Tetraselmis</taxon>
    </lineage>
</organism>
<name>A0A061S4S7_9CHLO</name>
<proteinExistence type="predicted"/>